<evidence type="ECO:0000256" key="2">
    <source>
        <dbReference type="ARBA" id="ARBA00022527"/>
    </source>
</evidence>
<dbReference type="SUPFAM" id="SSF56112">
    <property type="entry name" value="Protein kinase-like (PK-like)"/>
    <property type="match status" value="1"/>
</dbReference>
<feature type="region of interest" description="Disordered" evidence="10">
    <location>
        <begin position="590"/>
        <end position="627"/>
    </location>
</feature>
<proteinExistence type="predicted"/>
<feature type="transmembrane region" description="Helical" evidence="11">
    <location>
        <begin position="116"/>
        <end position="135"/>
    </location>
</feature>
<dbReference type="InterPro" id="IPR008271">
    <property type="entry name" value="Ser/Thr_kinase_AS"/>
</dbReference>
<evidence type="ECO:0000256" key="3">
    <source>
        <dbReference type="ARBA" id="ARBA00022679"/>
    </source>
</evidence>
<keyword evidence="4 9" id="KW-0547">Nucleotide-binding</keyword>
<reference evidence="14" key="1">
    <citation type="submission" date="2014-04" db="EMBL/GenBank/DDBJ databases">
        <title>Evolutionary Origins and Diversification of the Mycorrhizal Mutualists.</title>
        <authorList>
            <consortium name="DOE Joint Genome Institute"/>
            <consortium name="Mycorrhizal Genomics Consortium"/>
            <person name="Kohler A."/>
            <person name="Kuo A."/>
            <person name="Nagy L.G."/>
            <person name="Floudas D."/>
            <person name="Copeland A."/>
            <person name="Barry K.W."/>
            <person name="Cichocki N."/>
            <person name="Veneault-Fourrey C."/>
            <person name="LaButti K."/>
            <person name="Lindquist E.A."/>
            <person name="Lipzen A."/>
            <person name="Lundell T."/>
            <person name="Morin E."/>
            <person name="Murat C."/>
            <person name="Riley R."/>
            <person name="Ohm R."/>
            <person name="Sun H."/>
            <person name="Tunlid A."/>
            <person name="Henrissat B."/>
            <person name="Grigoriev I.V."/>
            <person name="Hibbett D.S."/>
            <person name="Martin F."/>
        </authorList>
    </citation>
    <scope>NUCLEOTIDE SEQUENCE [LARGE SCALE GENOMIC DNA]</scope>
    <source>
        <strain evidence="14">FD-334 SS-4</strain>
    </source>
</reference>
<keyword evidence="3" id="KW-0808">Transferase</keyword>
<gene>
    <name evidence="13" type="ORF">HYPSUDRAFT_215366</name>
</gene>
<evidence type="ECO:0000256" key="5">
    <source>
        <dbReference type="ARBA" id="ARBA00022777"/>
    </source>
</evidence>
<dbReference type="InterPro" id="IPR050236">
    <property type="entry name" value="Ser_Thr_kinase_AGC"/>
</dbReference>
<comment type="catalytic activity">
    <reaction evidence="7">
        <text>L-threonyl-[protein] + ATP = O-phospho-L-threonyl-[protein] + ADP + H(+)</text>
        <dbReference type="Rhea" id="RHEA:46608"/>
        <dbReference type="Rhea" id="RHEA-COMP:11060"/>
        <dbReference type="Rhea" id="RHEA-COMP:11605"/>
        <dbReference type="ChEBI" id="CHEBI:15378"/>
        <dbReference type="ChEBI" id="CHEBI:30013"/>
        <dbReference type="ChEBI" id="CHEBI:30616"/>
        <dbReference type="ChEBI" id="CHEBI:61977"/>
        <dbReference type="ChEBI" id="CHEBI:456216"/>
        <dbReference type="EC" id="2.7.11.1"/>
    </reaction>
</comment>
<dbReference type="EMBL" id="KN817545">
    <property type="protein sequence ID" value="KJA23086.1"/>
    <property type="molecule type" value="Genomic_DNA"/>
</dbReference>
<feature type="binding site" evidence="9">
    <location>
        <position position="305"/>
    </location>
    <ligand>
        <name>ATP</name>
        <dbReference type="ChEBI" id="CHEBI:30616"/>
    </ligand>
</feature>
<evidence type="ECO:0000256" key="8">
    <source>
        <dbReference type="ARBA" id="ARBA00048679"/>
    </source>
</evidence>
<feature type="transmembrane region" description="Helical" evidence="11">
    <location>
        <begin position="7"/>
        <end position="30"/>
    </location>
</feature>
<keyword evidence="6 9" id="KW-0067">ATP-binding</keyword>
<dbReference type="SMART" id="SM00220">
    <property type="entry name" value="S_TKc"/>
    <property type="match status" value="1"/>
</dbReference>
<evidence type="ECO:0000256" key="1">
    <source>
        <dbReference type="ARBA" id="ARBA00012513"/>
    </source>
</evidence>
<evidence type="ECO:0000256" key="11">
    <source>
        <dbReference type="SAM" id="Phobius"/>
    </source>
</evidence>
<dbReference type="InterPro" id="IPR000719">
    <property type="entry name" value="Prot_kinase_dom"/>
</dbReference>
<accession>A0A0D2P310</accession>
<dbReference type="Pfam" id="PF00069">
    <property type="entry name" value="Pkinase"/>
    <property type="match status" value="1"/>
</dbReference>
<dbReference type="GO" id="GO:0005524">
    <property type="term" value="F:ATP binding"/>
    <property type="evidence" value="ECO:0007669"/>
    <property type="project" value="UniProtKB-UniRule"/>
</dbReference>
<dbReference type="Gene3D" id="1.10.510.10">
    <property type="entry name" value="Transferase(Phosphotransferase) domain 1"/>
    <property type="match status" value="1"/>
</dbReference>
<dbReference type="InterPro" id="IPR011009">
    <property type="entry name" value="Kinase-like_dom_sf"/>
</dbReference>
<keyword evidence="2" id="KW-0723">Serine/threonine-protein kinase</keyword>
<evidence type="ECO:0000256" key="7">
    <source>
        <dbReference type="ARBA" id="ARBA00047899"/>
    </source>
</evidence>
<evidence type="ECO:0000256" key="9">
    <source>
        <dbReference type="PROSITE-ProRule" id="PRU10141"/>
    </source>
</evidence>
<organism evidence="13 14">
    <name type="scientific">Hypholoma sublateritium (strain FD-334 SS-4)</name>
    <dbReference type="NCBI Taxonomy" id="945553"/>
    <lineage>
        <taxon>Eukaryota</taxon>
        <taxon>Fungi</taxon>
        <taxon>Dikarya</taxon>
        <taxon>Basidiomycota</taxon>
        <taxon>Agaricomycotina</taxon>
        <taxon>Agaricomycetes</taxon>
        <taxon>Agaricomycetidae</taxon>
        <taxon>Agaricales</taxon>
        <taxon>Agaricineae</taxon>
        <taxon>Strophariaceae</taxon>
        <taxon>Hypholoma</taxon>
    </lineage>
</organism>
<keyword evidence="5" id="KW-0418">Kinase</keyword>
<dbReference type="PANTHER" id="PTHR24356">
    <property type="entry name" value="SERINE/THREONINE-PROTEIN KINASE"/>
    <property type="match status" value="1"/>
</dbReference>
<evidence type="ECO:0000256" key="10">
    <source>
        <dbReference type="SAM" id="MobiDB-lite"/>
    </source>
</evidence>
<dbReference type="PROSITE" id="PS50011">
    <property type="entry name" value="PROTEIN_KINASE_DOM"/>
    <property type="match status" value="1"/>
</dbReference>
<dbReference type="Gene3D" id="3.30.200.20">
    <property type="entry name" value="Phosphorylase Kinase, domain 1"/>
    <property type="match status" value="1"/>
</dbReference>
<evidence type="ECO:0000256" key="4">
    <source>
        <dbReference type="ARBA" id="ARBA00022741"/>
    </source>
</evidence>
<dbReference type="EC" id="2.7.11.1" evidence="1"/>
<feature type="transmembrane region" description="Helical" evidence="11">
    <location>
        <begin position="147"/>
        <end position="167"/>
    </location>
</feature>
<dbReference type="PROSITE" id="PS00107">
    <property type="entry name" value="PROTEIN_KINASE_ATP"/>
    <property type="match status" value="1"/>
</dbReference>
<evidence type="ECO:0000313" key="13">
    <source>
        <dbReference type="EMBL" id="KJA23086.1"/>
    </source>
</evidence>
<name>A0A0D2P310_HYPSF</name>
<keyword evidence="11" id="KW-1133">Transmembrane helix</keyword>
<evidence type="ECO:0000256" key="6">
    <source>
        <dbReference type="ARBA" id="ARBA00022840"/>
    </source>
</evidence>
<keyword evidence="11" id="KW-0812">Transmembrane</keyword>
<feature type="domain" description="Protein kinase" evidence="12">
    <location>
        <begin position="276"/>
        <end position="627"/>
    </location>
</feature>
<comment type="catalytic activity">
    <reaction evidence="8">
        <text>L-seryl-[protein] + ATP = O-phospho-L-seryl-[protein] + ADP + H(+)</text>
        <dbReference type="Rhea" id="RHEA:17989"/>
        <dbReference type="Rhea" id="RHEA-COMP:9863"/>
        <dbReference type="Rhea" id="RHEA-COMP:11604"/>
        <dbReference type="ChEBI" id="CHEBI:15378"/>
        <dbReference type="ChEBI" id="CHEBI:29999"/>
        <dbReference type="ChEBI" id="CHEBI:30616"/>
        <dbReference type="ChEBI" id="CHEBI:83421"/>
        <dbReference type="ChEBI" id="CHEBI:456216"/>
        <dbReference type="EC" id="2.7.11.1"/>
    </reaction>
</comment>
<evidence type="ECO:0000259" key="12">
    <source>
        <dbReference type="PROSITE" id="PS50011"/>
    </source>
</evidence>
<dbReference type="InterPro" id="IPR017441">
    <property type="entry name" value="Protein_kinase_ATP_BS"/>
</dbReference>
<dbReference type="GO" id="GO:0004674">
    <property type="term" value="F:protein serine/threonine kinase activity"/>
    <property type="evidence" value="ECO:0007669"/>
    <property type="project" value="UniProtKB-KW"/>
</dbReference>
<dbReference type="Proteomes" id="UP000054270">
    <property type="component" value="Unassembled WGS sequence"/>
</dbReference>
<keyword evidence="14" id="KW-1185">Reference proteome</keyword>
<dbReference type="PROSITE" id="PS00108">
    <property type="entry name" value="PROTEIN_KINASE_ST"/>
    <property type="match status" value="1"/>
</dbReference>
<protein>
    <recommendedName>
        <fullName evidence="1">non-specific serine/threonine protein kinase</fullName>
        <ecNumber evidence="1">2.7.11.1</ecNumber>
    </recommendedName>
</protein>
<evidence type="ECO:0000313" key="14">
    <source>
        <dbReference type="Proteomes" id="UP000054270"/>
    </source>
</evidence>
<sequence>MLYLNTLWLFAGVSCLAAGTILDMSALAWFPHIEHPAVFRDTLKNDTTGSKRFEQELDTSAHEEDCTCGETHNFLGSRLTKIKWRVTRTSRLKGPRANATKTYGTPTPYIDAVTSLYIWHGVITFGALCAVSSMASWKLVLRYLIRVWYALFPYMEVLVSLVAQHSVISFRAVLCSALCRAAQSVDTLPRHLDAAASSMNRFMEQRRESQWNKRRLDSINRKSGRTLTPRKRREYGRHRRTPLLKDHRDREPIEFDYVFLPEERRELRHMYDPLYFNRVRRIGAGSYGMIYQVEHRITGKMMALKTLSNRMNSSDDVNLEIRALLRLHFEIWCPKVLSTFKDTGGYHILMPLYTRGDLYTSMITSGGCLNRILAKFYLSELLLAIHAIHQHGVIHRDLKPENILFNDDGHLIVADFGVAHVFDNDPRDDDFFEEEYPLWANTRQRGGDDFPLLTPSCENPHRIRGSSGTAFYSAPEVKAMEPYSYGVDYYSMAVLYHEMITGYVGNASQGKCQFKAMMLILGAFLGPLPIRRGAATERGLRNISDTRPPLFALPVRFNDRFGLPRLDVGPGSLFKAFGERNEETHSLCRRRLGEDGQATSPCPAIWDDEETDPPERRGATLPYGCSR</sequence>
<keyword evidence="11" id="KW-0472">Membrane</keyword>
<dbReference type="STRING" id="945553.A0A0D2P310"/>
<dbReference type="OrthoDB" id="4062651at2759"/>
<dbReference type="AlphaFoldDB" id="A0A0D2P310"/>